<protein>
    <submittedName>
        <fullName evidence="2">Uncharacterized protein</fullName>
    </submittedName>
</protein>
<accession>A0A2A2F4Z9</accession>
<dbReference type="AlphaFoldDB" id="A0A2A2F4Z9"/>
<organism evidence="2 3">
    <name type="scientific">Halovibrio salipaludis</name>
    <dbReference type="NCBI Taxonomy" id="2032626"/>
    <lineage>
        <taxon>Bacteria</taxon>
        <taxon>Pseudomonadati</taxon>
        <taxon>Pseudomonadota</taxon>
        <taxon>Gammaproteobacteria</taxon>
        <taxon>Oceanospirillales</taxon>
        <taxon>Halomonadaceae</taxon>
        <taxon>Halovibrio</taxon>
    </lineage>
</organism>
<name>A0A2A2F4Z9_9GAMM</name>
<proteinExistence type="predicted"/>
<comment type="caution">
    <text evidence="2">The sequence shown here is derived from an EMBL/GenBank/DDBJ whole genome shotgun (WGS) entry which is preliminary data.</text>
</comment>
<evidence type="ECO:0000313" key="3">
    <source>
        <dbReference type="Proteomes" id="UP000218896"/>
    </source>
</evidence>
<feature type="signal peptide" evidence="1">
    <location>
        <begin position="1"/>
        <end position="20"/>
    </location>
</feature>
<dbReference type="EMBL" id="NSKD01000005">
    <property type="protein sequence ID" value="PAU79794.1"/>
    <property type="molecule type" value="Genomic_DNA"/>
</dbReference>
<sequence>MKGYAAPLLLAFICSACATAEPLPAKARYVAFEKALTGSEDASPFGRYLSNRIMAIHEKAETDEELASLRNQGAFPLWLKEETTFHERRTDNGRCLTVSGTTFDGEPGYMAVRFITEDGALRADDIHYNYPETADDFPSKAICPDEITLSFPGSDDT</sequence>
<gene>
    <name evidence="2" type="ORF">CK501_11365</name>
</gene>
<dbReference type="Proteomes" id="UP000218896">
    <property type="component" value="Unassembled WGS sequence"/>
</dbReference>
<keyword evidence="1" id="KW-0732">Signal</keyword>
<feature type="chain" id="PRO_5013262780" evidence="1">
    <location>
        <begin position="21"/>
        <end position="157"/>
    </location>
</feature>
<evidence type="ECO:0000313" key="2">
    <source>
        <dbReference type="EMBL" id="PAU79794.1"/>
    </source>
</evidence>
<dbReference type="RefSeq" id="WP_095617864.1">
    <property type="nucleotide sequence ID" value="NZ_NSKD01000005.1"/>
</dbReference>
<evidence type="ECO:0000256" key="1">
    <source>
        <dbReference type="SAM" id="SignalP"/>
    </source>
</evidence>
<dbReference type="OrthoDB" id="7062293at2"/>
<keyword evidence="3" id="KW-1185">Reference proteome</keyword>
<reference evidence="2 3" key="1">
    <citation type="submission" date="2017-08" db="EMBL/GenBank/DDBJ databases">
        <title>Halovibrio sewagensis sp. nov., isolated from wastewater of high salinity.</title>
        <authorList>
            <person name="Dong X."/>
            <person name="Zhang G."/>
        </authorList>
    </citation>
    <scope>NUCLEOTIDE SEQUENCE [LARGE SCALE GENOMIC DNA]</scope>
    <source>
        <strain evidence="2 3">YL5-2</strain>
    </source>
</reference>